<keyword evidence="7" id="KW-1185">Reference proteome</keyword>
<keyword evidence="1" id="KW-0805">Transcription regulation</keyword>
<dbReference type="PRINTS" id="PR00455">
    <property type="entry name" value="HTHTETR"/>
</dbReference>
<evidence type="ECO:0000313" key="6">
    <source>
        <dbReference type="EMBL" id="PTQ13210.1"/>
    </source>
</evidence>
<comment type="caution">
    <text evidence="6">The sequence shown here is derived from an EMBL/GenBank/DDBJ whole genome shotgun (WGS) entry which is preliminary data.</text>
</comment>
<dbReference type="SUPFAM" id="SSF48498">
    <property type="entry name" value="Tetracyclin repressor-like, C-terminal domain"/>
    <property type="match status" value="1"/>
</dbReference>
<evidence type="ECO:0000256" key="3">
    <source>
        <dbReference type="ARBA" id="ARBA00023163"/>
    </source>
</evidence>
<dbReference type="GO" id="GO:0003700">
    <property type="term" value="F:DNA-binding transcription factor activity"/>
    <property type="evidence" value="ECO:0007669"/>
    <property type="project" value="TreeGrafter"/>
</dbReference>
<protein>
    <submittedName>
        <fullName evidence="6">TetR family transcriptional regulator</fullName>
    </submittedName>
</protein>
<dbReference type="InterPro" id="IPR050109">
    <property type="entry name" value="HTH-type_TetR-like_transc_reg"/>
</dbReference>
<dbReference type="PROSITE" id="PS50977">
    <property type="entry name" value="HTH_TETR_2"/>
    <property type="match status" value="1"/>
</dbReference>
<dbReference type="Proteomes" id="UP000244162">
    <property type="component" value="Unassembled WGS sequence"/>
</dbReference>
<keyword evidence="3" id="KW-0804">Transcription</keyword>
<dbReference type="OrthoDB" id="7056813at2"/>
<dbReference type="InterPro" id="IPR001647">
    <property type="entry name" value="HTH_TetR"/>
</dbReference>
<dbReference type="PANTHER" id="PTHR30055:SF234">
    <property type="entry name" value="HTH-TYPE TRANSCRIPTIONAL REGULATOR BETI"/>
    <property type="match status" value="1"/>
</dbReference>
<evidence type="ECO:0000256" key="4">
    <source>
        <dbReference type="PROSITE-ProRule" id="PRU00335"/>
    </source>
</evidence>
<keyword evidence="2 4" id="KW-0238">DNA-binding</keyword>
<dbReference type="GO" id="GO:0000976">
    <property type="term" value="F:transcription cis-regulatory region binding"/>
    <property type="evidence" value="ECO:0007669"/>
    <property type="project" value="TreeGrafter"/>
</dbReference>
<dbReference type="AlphaFoldDB" id="A0A2T5G257"/>
<evidence type="ECO:0000256" key="1">
    <source>
        <dbReference type="ARBA" id="ARBA00023015"/>
    </source>
</evidence>
<reference evidence="6 7" key="1">
    <citation type="submission" date="2017-09" db="EMBL/GenBank/DDBJ databases">
        <title>Sphingomonas panjinensis sp.nov., isolated from oil-contaminated soil.</title>
        <authorList>
            <person name="Wang L."/>
            <person name="Chen L."/>
        </authorList>
    </citation>
    <scope>NUCLEOTIDE SEQUENCE [LARGE SCALE GENOMIC DNA]</scope>
    <source>
        <strain evidence="6 7">FW-11</strain>
    </source>
</reference>
<proteinExistence type="predicted"/>
<sequence>MSTRRARLAWMSTRDSLIAAAAGLLDSSGPDGVTLRAVGKCAGVSHNAPYKHFQDKEALLAAVAAQELRVRGAAMQAAVEEAATPLDALRAMVRDHVDWAMRHPRRFHLIFGLWTRYDEELDRAAGETRRLFVQAVRAARESGALRAHDDERTAALLMSLAHGAIDLALGGHLAEDGKGRADPQGLVDDLIAVLSVNP</sequence>
<accession>A0A2T5G257</accession>
<dbReference type="InterPro" id="IPR009057">
    <property type="entry name" value="Homeodomain-like_sf"/>
</dbReference>
<evidence type="ECO:0000313" key="7">
    <source>
        <dbReference type="Proteomes" id="UP000244162"/>
    </source>
</evidence>
<organism evidence="6 7">
    <name type="scientific">Sphingomonas oleivorans</name>
    <dbReference type="NCBI Taxonomy" id="1735121"/>
    <lineage>
        <taxon>Bacteria</taxon>
        <taxon>Pseudomonadati</taxon>
        <taxon>Pseudomonadota</taxon>
        <taxon>Alphaproteobacteria</taxon>
        <taxon>Sphingomonadales</taxon>
        <taxon>Sphingomonadaceae</taxon>
        <taxon>Sphingomonas</taxon>
    </lineage>
</organism>
<feature type="DNA-binding region" description="H-T-H motif" evidence="4">
    <location>
        <begin position="34"/>
        <end position="53"/>
    </location>
</feature>
<dbReference type="Pfam" id="PF13305">
    <property type="entry name" value="TetR_C_33"/>
    <property type="match status" value="1"/>
</dbReference>
<evidence type="ECO:0000256" key="2">
    <source>
        <dbReference type="ARBA" id="ARBA00023125"/>
    </source>
</evidence>
<feature type="domain" description="HTH tetR-type" evidence="5">
    <location>
        <begin position="11"/>
        <end position="71"/>
    </location>
</feature>
<dbReference type="PANTHER" id="PTHR30055">
    <property type="entry name" value="HTH-TYPE TRANSCRIPTIONAL REGULATOR RUTR"/>
    <property type="match status" value="1"/>
</dbReference>
<dbReference type="EMBL" id="NWBU01000004">
    <property type="protein sequence ID" value="PTQ13210.1"/>
    <property type="molecule type" value="Genomic_DNA"/>
</dbReference>
<evidence type="ECO:0000259" key="5">
    <source>
        <dbReference type="PROSITE" id="PS50977"/>
    </source>
</evidence>
<name>A0A2T5G257_9SPHN</name>
<dbReference type="Pfam" id="PF00440">
    <property type="entry name" value="TetR_N"/>
    <property type="match status" value="1"/>
</dbReference>
<dbReference type="Gene3D" id="1.10.357.10">
    <property type="entry name" value="Tetracycline Repressor, domain 2"/>
    <property type="match status" value="1"/>
</dbReference>
<gene>
    <name evidence="6" type="ORF">CLG96_03560</name>
</gene>
<dbReference type="InterPro" id="IPR025996">
    <property type="entry name" value="MT1864/Rv1816-like_C"/>
</dbReference>
<dbReference type="InterPro" id="IPR036271">
    <property type="entry name" value="Tet_transcr_reg_TetR-rel_C_sf"/>
</dbReference>
<dbReference type="SUPFAM" id="SSF46689">
    <property type="entry name" value="Homeodomain-like"/>
    <property type="match status" value="1"/>
</dbReference>